<dbReference type="InParanoid" id="A0A4W3I166"/>
<protein>
    <submittedName>
        <fullName evidence="1">Transmembrane p24 trafficking protein 4</fullName>
    </submittedName>
</protein>
<organism evidence="1 2">
    <name type="scientific">Callorhinchus milii</name>
    <name type="common">Ghost shark</name>
    <dbReference type="NCBI Taxonomy" id="7868"/>
    <lineage>
        <taxon>Eukaryota</taxon>
        <taxon>Metazoa</taxon>
        <taxon>Chordata</taxon>
        <taxon>Craniata</taxon>
        <taxon>Vertebrata</taxon>
        <taxon>Chondrichthyes</taxon>
        <taxon>Holocephali</taxon>
        <taxon>Chimaeriformes</taxon>
        <taxon>Callorhinchidae</taxon>
        <taxon>Callorhinchus</taxon>
    </lineage>
</organism>
<dbReference type="Ensembl" id="ENSCMIT00000015227.1">
    <property type="protein sequence ID" value="ENSCMIP00000014914.1"/>
    <property type="gene ID" value="ENSCMIG00000007315.1"/>
</dbReference>
<dbReference type="Proteomes" id="UP000314986">
    <property type="component" value="Unassembled WGS sequence"/>
</dbReference>
<name>A0A4W3I166_CALMI</name>
<proteinExistence type="predicted"/>
<reference evidence="1" key="4">
    <citation type="submission" date="2025-08" db="UniProtKB">
        <authorList>
            <consortium name="Ensembl"/>
        </authorList>
    </citation>
    <scope>IDENTIFICATION</scope>
</reference>
<evidence type="ECO:0000313" key="2">
    <source>
        <dbReference type="Proteomes" id="UP000314986"/>
    </source>
</evidence>
<dbReference type="GeneTree" id="ENSGT00940000159012"/>
<dbReference type="AlphaFoldDB" id="A0A4W3I166"/>
<sequence>MYLNAFTPWQALSLQPALYLHSLCSTVCPLYVHISETKKKYFTEEISDESVVIGNYRTQLWHKKSQTVLPSSLGLGMHCFIFTSHTPGEHQICLHFNFVSFCRWSRFRKNRRYKEERFRLTRESTNQRVLWWSISQTIISFFEVKKLI</sequence>
<dbReference type="STRING" id="7868.ENSCMIP00000014914"/>
<accession>A0A4W3I166</accession>
<reference evidence="2" key="1">
    <citation type="journal article" date="2006" name="Science">
        <title>Ancient noncoding elements conserved in the human genome.</title>
        <authorList>
            <person name="Venkatesh B."/>
            <person name="Kirkness E.F."/>
            <person name="Loh Y.H."/>
            <person name="Halpern A.L."/>
            <person name="Lee A.P."/>
            <person name="Johnson J."/>
            <person name="Dandona N."/>
            <person name="Viswanathan L.D."/>
            <person name="Tay A."/>
            <person name="Venter J.C."/>
            <person name="Strausberg R.L."/>
            <person name="Brenner S."/>
        </authorList>
    </citation>
    <scope>NUCLEOTIDE SEQUENCE [LARGE SCALE GENOMIC DNA]</scope>
</reference>
<reference evidence="2" key="3">
    <citation type="journal article" date="2014" name="Nature">
        <title>Elephant shark genome provides unique insights into gnathostome evolution.</title>
        <authorList>
            <consortium name="International Elephant Shark Genome Sequencing Consortium"/>
            <person name="Venkatesh B."/>
            <person name="Lee A.P."/>
            <person name="Ravi V."/>
            <person name="Maurya A.K."/>
            <person name="Lian M.M."/>
            <person name="Swann J.B."/>
            <person name="Ohta Y."/>
            <person name="Flajnik M.F."/>
            <person name="Sutoh Y."/>
            <person name="Kasahara M."/>
            <person name="Hoon S."/>
            <person name="Gangu V."/>
            <person name="Roy S.W."/>
            <person name="Irimia M."/>
            <person name="Korzh V."/>
            <person name="Kondrychyn I."/>
            <person name="Lim Z.W."/>
            <person name="Tay B.H."/>
            <person name="Tohari S."/>
            <person name="Kong K.W."/>
            <person name="Ho S."/>
            <person name="Lorente-Galdos B."/>
            <person name="Quilez J."/>
            <person name="Marques-Bonet T."/>
            <person name="Raney B.J."/>
            <person name="Ingham P.W."/>
            <person name="Tay A."/>
            <person name="Hillier L.W."/>
            <person name="Minx P."/>
            <person name="Boehm T."/>
            <person name="Wilson R.K."/>
            <person name="Brenner S."/>
            <person name="Warren W.C."/>
        </authorList>
    </citation>
    <scope>NUCLEOTIDE SEQUENCE [LARGE SCALE GENOMIC DNA]</scope>
</reference>
<reference evidence="1" key="5">
    <citation type="submission" date="2025-09" db="UniProtKB">
        <authorList>
            <consortium name="Ensembl"/>
        </authorList>
    </citation>
    <scope>IDENTIFICATION</scope>
</reference>
<evidence type="ECO:0000313" key="1">
    <source>
        <dbReference type="Ensembl" id="ENSCMIP00000014914.1"/>
    </source>
</evidence>
<reference evidence="2" key="2">
    <citation type="journal article" date="2007" name="PLoS Biol.">
        <title>Survey sequencing and comparative analysis of the elephant shark (Callorhinchus milii) genome.</title>
        <authorList>
            <person name="Venkatesh B."/>
            <person name="Kirkness E.F."/>
            <person name="Loh Y.H."/>
            <person name="Halpern A.L."/>
            <person name="Lee A.P."/>
            <person name="Johnson J."/>
            <person name="Dandona N."/>
            <person name="Viswanathan L.D."/>
            <person name="Tay A."/>
            <person name="Venter J.C."/>
            <person name="Strausberg R.L."/>
            <person name="Brenner S."/>
        </authorList>
    </citation>
    <scope>NUCLEOTIDE SEQUENCE [LARGE SCALE GENOMIC DNA]</scope>
</reference>
<keyword evidence="2" id="KW-1185">Reference proteome</keyword>